<evidence type="ECO:0000313" key="1">
    <source>
        <dbReference type="EMBL" id="MCI25033.1"/>
    </source>
</evidence>
<evidence type="ECO:0000313" key="2">
    <source>
        <dbReference type="Proteomes" id="UP000265520"/>
    </source>
</evidence>
<dbReference type="Proteomes" id="UP000265520">
    <property type="component" value="Unassembled WGS sequence"/>
</dbReference>
<protein>
    <submittedName>
        <fullName evidence="1">Uncharacterized protein</fullName>
    </submittedName>
</protein>
<feature type="non-terminal residue" evidence="1">
    <location>
        <position position="161"/>
    </location>
</feature>
<organism evidence="1 2">
    <name type="scientific">Trifolium medium</name>
    <dbReference type="NCBI Taxonomy" id="97028"/>
    <lineage>
        <taxon>Eukaryota</taxon>
        <taxon>Viridiplantae</taxon>
        <taxon>Streptophyta</taxon>
        <taxon>Embryophyta</taxon>
        <taxon>Tracheophyta</taxon>
        <taxon>Spermatophyta</taxon>
        <taxon>Magnoliopsida</taxon>
        <taxon>eudicotyledons</taxon>
        <taxon>Gunneridae</taxon>
        <taxon>Pentapetalae</taxon>
        <taxon>rosids</taxon>
        <taxon>fabids</taxon>
        <taxon>Fabales</taxon>
        <taxon>Fabaceae</taxon>
        <taxon>Papilionoideae</taxon>
        <taxon>50 kb inversion clade</taxon>
        <taxon>NPAAA clade</taxon>
        <taxon>Hologalegina</taxon>
        <taxon>IRL clade</taxon>
        <taxon>Trifolieae</taxon>
        <taxon>Trifolium</taxon>
    </lineage>
</organism>
<name>A0A392QKT9_9FABA</name>
<reference evidence="1 2" key="1">
    <citation type="journal article" date="2018" name="Front. Plant Sci.">
        <title>Red Clover (Trifolium pratense) and Zigzag Clover (T. medium) - A Picture of Genomic Similarities and Differences.</title>
        <authorList>
            <person name="Dluhosova J."/>
            <person name="Istvanek J."/>
            <person name="Nedelnik J."/>
            <person name="Repkova J."/>
        </authorList>
    </citation>
    <scope>NUCLEOTIDE SEQUENCE [LARGE SCALE GENOMIC DNA]</scope>
    <source>
        <strain evidence="2">cv. 10/8</strain>
        <tissue evidence="1">Leaf</tissue>
    </source>
</reference>
<comment type="caution">
    <text evidence="1">The sequence shown here is derived from an EMBL/GenBank/DDBJ whole genome shotgun (WGS) entry which is preliminary data.</text>
</comment>
<keyword evidence="2" id="KW-1185">Reference proteome</keyword>
<dbReference type="EMBL" id="LXQA010144935">
    <property type="protein sequence ID" value="MCI25033.1"/>
    <property type="molecule type" value="Genomic_DNA"/>
</dbReference>
<dbReference type="AlphaFoldDB" id="A0A392QKT9"/>
<sequence>MITLTCRGTIDDNHVAGRRPLHVVSSFLIAIIDSTLELAISLNIVGTIHHYDKPDGGQRMQGSGRRRFRRDEEESIVCHEIGKVQHGRRHDRDVTPQGIDVFDPPGKKYNNDAKAAGQNMVEAGVTGKVQHVEKKELGSHVASKVQVQHEGETGKLCTELR</sequence>
<accession>A0A392QKT9</accession>
<proteinExistence type="predicted"/>